<sequence>MADSCHLYTRLLLPKRHGYPLFHPQPFDDLPLESRYIGIEVGDVGVVTSDGAFDVIFNICRSANDPVNRFGVPEGFEKVELSPGDVAPRGQYHRPGSDVSNTKISKRRLDVDAAAGVEGNVFLPFGAGAVVEISTSSKETAVLLLPDGASRTDLRPKNIFRDYALKHAQRWYEFVNKKLHRMVGNGDLYLVTGTDKSSSWSVAALENHSEDCKISLKLKASQVGSAGTSCVWEWETADSFADWGPRPLPAERSENQTVFIRGFKVAIRSSPLKKSAKAISIVDSKPSDILSKTGSSPFAPSRPTGTGGLFRSPAPHGIGGASKNEASVAEHLPGSPEQSTRAFSQSRPIGIASPPSSIGSGTADDEESISDSAEYFPENPKTYHPGYTINEYLLRTCPTANVTVTHDDEWMAVLKESDEEFPSDCELIARICGKYDVNISSGVCLHDPTQQASGPTVLSEEMPPLETAAVPKLPVTNKLWTFIPSTPALDSINEPASPAKNSPVIPPVPTTTTIRPRSNITGKNLTPASPIPLDVPTQKGTYNTPNATIRKAVPNTIVKTWQHNVAFSDDKHIEEELGTLSPTASRAELIDYTRRHTLAARKSLKRKPKHQQALEEEVESLNNQVTMWRERAMMAQELLRNSGINLSLENADQQ</sequence>
<keyword evidence="2" id="KW-0132">Cell division</keyword>
<evidence type="ECO:0000256" key="1">
    <source>
        <dbReference type="SAM" id="MobiDB-lite"/>
    </source>
</evidence>
<keyword evidence="2" id="KW-0131">Cell cycle</keyword>
<feature type="compositionally biased region" description="Low complexity" evidence="1">
    <location>
        <begin position="346"/>
        <end position="361"/>
    </location>
</feature>
<dbReference type="GO" id="GO:0003700">
    <property type="term" value="F:DNA-binding transcription factor activity"/>
    <property type="evidence" value="ECO:0007669"/>
    <property type="project" value="InterPro"/>
</dbReference>
<keyword evidence="3" id="KW-1185">Reference proteome</keyword>
<feature type="region of interest" description="Disordered" evidence="1">
    <location>
        <begin position="290"/>
        <end position="381"/>
    </location>
</feature>
<dbReference type="CDD" id="cd12193">
    <property type="entry name" value="bZIP_GCN4"/>
    <property type="match status" value="1"/>
</dbReference>
<dbReference type="GO" id="GO:0051301">
    <property type="term" value="P:cell division"/>
    <property type="evidence" value="ECO:0007669"/>
    <property type="project" value="UniProtKB-KW"/>
</dbReference>
<dbReference type="AlphaFoldDB" id="A0A8H7D5U7"/>
<feature type="compositionally biased region" description="Polar residues" evidence="1">
    <location>
        <begin position="336"/>
        <end position="345"/>
    </location>
</feature>
<feature type="compositionally biased region" description="Polar residues" evidence="1">
    <location>
        <begin position="518"/>
        <end position="527"/>
    </location>
</feature>
<organism evidence="2 3">
    <name type="scientific">Mycena venus</name>
    <dbReference type="NCBI Taxonomy" id="2733690"/>
    <lineage>
        <taxon>Eukaryota</taxon>
        <taxon>Fungi</taxon>
        <taxon>Dikarya</taxon>
        <taxon>Basidiomycota</taxon>
        <taxon>Agaricomycotina</taxon>
        <taxon>Agaricomycetes</taxon>
        <taxon>Agaricomycetidae</taxon>
        <taxon>Agaricales</taxon>
        <taxon>Marasmiineae</taxon>
        <taxon>Mycenaceae</taxon>
        <taxon>Mycena</taxon>
    </lineage>
</organism>
<reference evidence="2" key="1">
    <citation type="submission" date="2020-05" db="EMBL/GenBank/DDBJ databases">
        <title>Mycena genomes resolve the evolution of fungal bioluminescence.</title>
        <authorList>
            <person name="Tsai I.J."/>
        </authorList>
    </citation>
    <scope>NUCLEOTIDE SEQUENCE</scope>
    <source>
        <strain evidence="2">CCC161011</strain>
    </source>
</reference>
<gene>
    <name evidence="2" type="ORF">MVEN_00601000</name>
</gene>
<accession>A0A8H7D5U7</accession>
<name>A0A8H7D5U7_9AGAR</name>
<dbReference type="Proteomes" id="UP000620124">
    <property type="component" value="Unassembled WGS sequence"/>
</dbReference>
<dbReference type="InterPro" id="IPR046347">
    <property type="entry name" value="bZIP_sf"/>
</dbReference>
<dbReference type="OrthoDB" id="2662290at2759"/>
<feature type="region of interest" description="Disordered" evidence="1">
    <location>
        <begin position="495"/>
        <end position="546"/>
    </location>
</feature>
<comment type="caution">
    <text evidence="2">The sequence shown here is derived from an EMBL/GenBank/DDBJ whole genome shotgun (WGS) entry which is preliminary data.</text>
</comment>
<evidence type="ECO:0000313" key="2">
    <source>
        <dbReference type="EMBL" id="KAF7362530.1"/>
    </source>
</evidence>
<evidence type="ECO:0000313" key="3">
    <source>
        <dbReference type="Proteomes" id="UP000620124"/>
    </source>
</evidence>
<proteinExistence type="predicted"/>
<dbReference type="EMBL" id="JACAZI010000004">
    <property type="protein sequence ID" value="KAF7362530.1"/>
    <property type="molecule type" value="Genomic_DNA"/>
</dbReference>
<dbReference type="SUPFAM" id="SSF57959">
    <property type="entry name" value="Leucine zipper domain"/>
    <property type="match status" value="1"/>
</dbReference>
<protein>
    <submittedName>
        <fullName evidence="2">Cell division control protein</fullName>
    </submittedName>
</protein>